<dbReference type="Proteomes" id="UP000261166">
    <property type="component" value="Unassembled WGS sequence"/>
</dbReference>
<sequence length="740" mass="81973">MKEGKFSFSNKKQTSVMAAAAVLGLLIFSLLVWMVRADRQETRRTILDISDIYLAEMADQMAGHFDTTMNSQFIRVSSITANITEADLESMEMLQAFIRDRTVKNAYAFVAFLEDNGDYYTSEGHFSADGRIEGAKALLEGQDKYLEVNSVLTGNTMILLSSEIPSVMFGEHRLIAAVVGMTPSYLGERLSLYREGANAYGNIIDTNGNYIIRHDGDDGAVGRNLFDYLEEQAEFDEGYASSMLRDNVGQGGTGVTAFTLEGIHKYLYYIPLSVNDWYICVSMPYGKLDERIGELSSSMTRVAMTVILLTAVSILGIALLYSMVIWQKNRLLAREKESTEQALKLAESASMAKSEFLSRMSHEIRTPLNGIIGMNHIAMHHLEDPERVSDCLNKIDMSSRHLLALLNDVLDMSKVESGKIELCPEKISMKMILEQMMVIASSQAADKNIAFHVESSVDDSLVVLGDSLRISQIISNLFSNAFKFTEAGGQVWFRIREEKVQDGRHWLHFEVEDTGCGIAPENLDKIFSPFEQEGSNVARKYGGTGLGLAITRRFVELMGGSIAVRSEPGRGSLFLLDIPFPEADGAGEADSADCGGQPENEENEEICLEQKQFAGKRVLIVEDNELNREITAEIVQAAGAWTDMAENGKIAVEKFAASPEGFYDYILMDILMPEMDGYEATKKIRSLDRSDAGTVPVFAMTANAFAEDVEKSRRAGMNAHISKPVSAGELYKQMKNFSAR</sequence>
<evidence type="ECO:0000256" key="3">
    <source>
        <dbReference type="ARBA" id="ARBA00012438"/>
    </source>
</evidence>
<dbReference type="Gene3D" id="3.40.50.2300">
    <property type="match status" value="1"/>
</dbReference>
<dbReference type="GO" id="GO:0000155">
    <property type="term" value="F:phosphorelay sensor kinase activity"/>
    <property type="evidence" value="ECO:0007669"/>
    <property type="project" value="InterPro"/>
</dbReference>
<dbReference type="Gene3D" id="1.10.287.130">
    <property type="match status" value="1"/>
</dbReference>
<dbReference type="AlphaFoldDB" id="A0A3E3J281"/>
<protein>
    <recommendedName>
        <fullName evidence="10">Circadian input-output histidine kinase CikA</fullName>
        <ecNumber evidence="3">2.7.13.3</ecNumber>
    </recommendedName>
    <alternativeName>
        <fullName evidence="4">Stage 0 sporulation protein A homolog</fullName>
    </alternativeName>
</protein>
<evidence type="ECO:0000259" key="14">
    <source>
        <dbReference type="PROSITE" id="PS50110"/>
    </source>
</evidence>
<evidence type="ECO:0000313" key="15">
    <source>
        <dbReference type="EMBL" id="RGE61095.1"/>
    </source>
</evidence>
<comment type="caution">
    <text evidence="16">The sequence shown here is derived from an EMBL/GenBank/DDBJ whole genome shotgun (WGS) entry which is preliminary data.</text>
</comment>
<dbReference type="PANTHER" id="PTHR43047">
    <property type="entry name" value="TWO-COMPONENT HISTIDINE PROTEIN KINASE"/>
    <property type="match status" value="1"/>
</dbReference>
<dbReference type="InterPro" id="IPR001789">
    <property type="entry name" value="Sig_transdc_resp-reg_receiver"/>
</dbReference>
<keyword evidence="6" id="KW-0808">Transferase</keyword>
<dbReference type="InterPro" id="IPR036890">
    <property type="entry name" value="HATPase_C_sf"/>
</dbReference>
<dbReference type="Pfam" id="PF00072">
    <property type="entry name" value="Response_reg"/>
    <property type="match status" value="1"/>
</dbReference>
<dbReference type="InterPro" id="IPR004358">
    <property type="entry name" value="Sig_transdc_His_kin-like_C"/>
</dbReference>
<dbReference type="OrthoDB" id="9811620at2"/>
<dbReference type="SMART" id="SM00448">
    <property type="entry name" value="REC"/>
    <property type="match status" value="1"/>
</dbReference>
<keyword evidence="17" id="KW-1185">Reference proteome</keyword>
<dbReference type="RefSeq" id="WP_117530590.1">
    <property type="nucleotide sequence ID" value="NZ_JBKVAZ010000004.1"/>
</dbReference>
<reference evidence="16 18" key="1">
    <citation type="submission" date="2018-08" db="EMBL/GenBank/DDBJ databases">
        <title>A genome reference for cultivated species of the human gut microbiota.</title>
        <authorList>
            <person name="Zou Y."/>
            <person name="Xue W."/>
            <person name="Luo G."/>
        </authorList>
    </citation>
    <scope>NUCLEOTIDE SEQUENCE [LARGE SCALE GENOMIC DNA]</scope>
    <source>
        <strain evidence="16 18">AF26-4BH</strain>
        <strain evidence="15">TF05-5AC</strain>
    </source>
</reference>
<evidence type="ECO:0000256" key="1">
    <source>
        <dbReference type="ARBA" id="ARBA00000085"/>
    </source>
</evidence>
<evidence type="ECO:0000256" key="12">
    <source>
        <dbReference type="SAM" id="Phobius"/>
    </source>
</evidence>
<dbReference type="Gene3D" id="3.30.450.20">
    <property type="entry name" value="PAS domain"/>
    <property type="match status" value="1"/>
</dbReference>
<dbReference type="SUPFAM" id="SSF52172">
    <property type="entry name" value="CheY-like"/>
    <property type="match status" value="1"/>
</dbReference>
<dbReference type="CDD" id="cd17546">
    <property type="entry name" value="REC_hyHK_CKI1_RcsC-like"/>
    <property type="match status" value="1"/>
</dbReference>
<evidence type="ECO:0000256" key="6">
    <source>
        <dbReference type="ARBA" id="ARBA00022679"/>
    </source>
</evidence>
<gene>
    <name evidence="16" type="ORF">DWY69_04425</name>
    <name evidence="15" type="ORF">DXC51_11210</name>
</gene>
<evidence type="ECO:0000256" key="10">
    <source>
        <dbReference type="ARBA" id="ARBA00074306"/>
    </source>
</evidence>
<dbReference type="InterPro" id="IPR005467">
    <property type="entry name" value="His_kinase_dom"/>
</dbReference>
<comment type="function">
    <text evidence="9">May play the central regulatory role in sporulation. It may be an element of the effector pathway responsible for the activation of sporulation genes in response to nutritional stress. Spo0A may act in concert with spo0H (a sigma factor) to control the expression of some genes that are critical to the sporulation process.</text>
</comment>
<evidence type="ECO:0000256" key="9">
    <source>
        <dbReference type="ARBA" id="ARBA00024867"/>
    </source>
</evidence>
<keyword evidence="12" id="KW-0812">Transmembrane</keyword>
<dbReference type="Proteomes" id="UP000260812">
    <property type="component" value="Unassembled WGS sequence"/>
</dbReference>
<evidence type="ECO:0000256" key="5">
    <source>
        <dbReference type="ARBA" id="ARBA00022553"/>
    </source>
</evidence>
<keyword evidence="12" id="KW-0472">Membrane</keyword>
<feature type="domain" description="Histidine kinase" evidence="13">
    <location>
        <begin position="359"/>
        <end position="582"/>
    </location>
</feature>
<evidence type="ECO:0000256" key="4">
    <source>
        <dbReference type="ARBA" id="ARBA00018672"/>
    </source>
</evidence>
<dbReference type="EMBL" id="QVLU01000003">
    <property type="protein sequence ID" value="RGE73434.1"/>
    <property type="molecule type" value="Genomic_DNA"/>
</dbReference>
<dbReference type="PROSITE" id="PS50109">
    <property type="entry name" value="HIS_KIN"/>
    <property type="match status" value="1"/>
</dbReference>
<evidence type="ECO:0000256" key="11">
    <source>
        <dbReference type="PROSITE-ProRule" id="PRU00169"/>
    </source>
</evidence>
<comment type="similarity">
    <text evidence="2">In the N-terminal section; belongs to the phytochrome family.</text>
</comment>
<feature type="domain" description="Response regulatory" evidence="14">
    <location>
        <begin position="617"/>
        <end position="738"/>
    </location>
</feature>
<dbReference type="FunFam" id="3.30.565.10:FF:000010">
    <property type="entry name" value="Sensor histidine kinase RcsC"/>
    <property type="match status" value="1"/>
</dbReference>
<dbReference type="SMART" id="SM00388">
    <property type="entry name" value="HisKA"/>
    <property type="match status" value="1"/>
</dbReference>
<dbReference type="InterPro" id="IPR011006">
    <property type="entry name" value="CheY-like_superfamily"/>
</dbReference>
<dbReference type="SMART" id="SM00387">
    <property type="entry name" value="HATPase_c"/>
    <property type="match status" value="1"/>
</dbReference>
<evidence type="ECO:0000256" key="8">
    <source>
        <dbReference type="ARBA" id="ARBA00023012"/>
    </source>
</evidence>
<dbReference type="PRINTS" id="PR00344">
    <property type="entry name" value="BCTRLSENSOR"/>
</dbReference>
<dbReference type="InterPro" id="IPR003594">
    <property type="entry name" value="HATPase_dom"/>
</dbReference>
<comment type="catalytic activity">
    <reaction evidence="1">
        <text>ATP + protein L-histidine = ADP + protein N-phospho-L-histidine.</text>
        <dbReference type="EC" id="2.7.13.3"/>
    </reaction>
</comment>
<dbReference type="PROSITE" id="PS50110">
    <property type="entry name" value="RESPONSE_REGULATORY"/>
    <property type="match status" value="1"/>
</dbReference>
<feature type="modified residue" description="4-aspartylphosphate" evidence="11">
    <location>
        <position position="669"/>
    </location>
</feature>
<dbReference type="SUPFAM" id="SSF47384">
    <property type="entry name" value="Homodimeric domain of signal transducing histidine kinase"/>
    <property type="match status" value="1"/>
</dbReference>
<dbReference type="CDD" id="cd00082">
    <property type="entry name" value="HisKA"/>
    <property type="match status" value="1"/>
</dbReference>
<accession>A0A3E3J281</accession>
<evidence type="ECO:0000313" key="16">
    <source>
        <dbReference type="EMBL" id="RGE73434.1"/>
    </source>
</evidence>
<dbReference type="InterPro" id="IPR003661">
    <property type="entry name" value="HisK_dim/P_dom"/>
</dbReference>
<dbReference type="InterPro" id="IPR036097">
    <property type="entry name" value="HisK_dim/P_sf"/>
</dbReference>
<dbReference type="GeneID" id="97987427"/>
<organism evidence="16 18">
    <name type="scientific">Eisenbergiella massiliensis</name>
    <dbReference type="NCBI Taxonomy" id="1720294"/>
    <lineage>
        <taxon>Bacteria</taxon>
        <taxon>Bacillati</taxon>
        <taxon>Bacillota</taxon>
        <taxon>Clostridia</taxon>
        <taxon>Lachnospirales</taxon>
        <taxon>Lachnospiraceae</taxon>
        <taxon>Eisenbergiella</taxon>
    </lineage>
</organism>
<dbReference type="CDD" id="cd12912">
    <property type="entry name" value="PDC2_MCP_like"/>
    <property type="match status" value="1"/>
</dbReference>
<keyword evidence="5 11" id="KW-0597">Phosphoprotein</keyword>
<proteinExistence type="inferred from homology"/>
<dbReference type="SUPFAM" id="SSF55874">
    <property type="entry name" value="ATPase domain of HSP90 chaperone/DNA topoisomerase II/histidine kinase"/>
    <property type="match status" value="1"/>
</dbReference>
<dbReference type="CDD" id="cd16922">
    <property type="entry name" value="HATPase_EvgS-ArcB-TorS-like"/>
    <property type="match status" value="1"/>
</dbReference>
<name>A0A3E3J281_9FIRM</name>
<evidence type="ECO:0000313" key="18">
    <source>
        <dbReference type="Proteomes" id="UP000261166"/>
    </source>
</evidence>
<dbReference type="EC" id="2.7.13.3" evidence="3"/>
<keyword evidence="8" id="KW-0902">Two-component regulatory system</keyword>
<evidence type="ECO:0000259" key="13">
    <source>
        <dbReference type="PROSITE" id="PS50109"/>
    </source>
</evidence>
<dbReference type="Gene3D" id="3.30.565.10">
    <property type="entry name" value="Histidine kinase-like ATPase, C-terminal domain"/>
    <property type="match status" value="1"/>
</dbReference>
<keyword evidence="12" id="KW-1133">Transmembrane helix</keyword>
<evidence type="ECO:0000313" key="17">
    <source>
        <dbReference type="Proteomes" id="UP000260812"/>
    </source>
</evidence>
<evidence type="ECO:0000256" key="2">
    <source>
        <dbReference type="ARBA" id="ARBA00006402"/>
    </source>
</evidence>
<dbReference type="Pfam" id="PF02518">
    <property type="entry name" value="HATPase_c"/>
    <property type="match status" value="1"/>
</dbReference>
<feature type="transmembrane region" description="Helical" evidence="12">
    <location>
        <begin position="302"/>
        <end position="326"/>
    </location>
</feature>
<dbReference type="Pfam" id="PF00512">
    <property type="entry name" value="HisKA"/>
    <property type="match status" value="1"/>
</dbReference>
<keyword evidence="7 16" id="KW-0418">Kinase</keyword>
<evidence type="ECO:0000256" key="7">
    <source>
        <dbReference type="ARBA" id="ARBA00022777"/>
    </source>
</evidence>
<dbReference type="EMBL" id="QVLV01000006">
    <property type="protein sequence ID" value="RGE61095.1"/>
    <property type="molecule type" value="Genomic_DNA"/>
</dbReference>